<dbReference type="CDD" id="cd00829">
    <property type="entry name" value="SCP-x_thiolase"/>
    <property type="match status" value="1"/>
</dbReference>
<evidence type="ECO:0000259" key="2">
    <source>
        <dbReference type="Pfam" id="PF22691"/>
    </source>
</evidence>
<protein>
    <submittedName>
        <fullName evidence="3">Thiolase family protein</fullName>
    </submittedName>
</protein>
<dbReference type="Pfam" id="PF00108">
    <property type="entry name" value="Thiolase_N"/>
    <property type="match status" value="1"/>
</dbReference>
<dbReference type="PIRSF" id="PIRSF000429">
    <property type="entry name" value="Ac-CoA_Ac_transf"/>
    <property type="match status" value="1"/>
</dbReference>
<dbReference type="InterPro" id="IPR055140">
    <property type="entry name" value="Thiolase_C_2"/>
</dbReference>
<gene>
    <name evidence="3" type="ORF">IAA08_03590</name>
</gene>
<accession>A0A9D2IG15</accession>
<dbReference type="GO" id="GO:0016747">
    <property type="term" value="F:acyltransferase activity, transferring groups other than amino-acyl groups"/>
    <property type="evidence" value="ECO:0007669"/>
    <property type="project" value="InterPro"/>
</dbReference>
<evidence type="ECO:0000313" key="3">
    <source>
        <dbReference type="EMBL" id="HIZ07003.1"/>
    </source>
</evidence>
<dbReference type="AlphaFoldDB" id="A0A9D2IG15"/>
<comment type="caution">
    <text evidence="3">The sequence shown here is derived from an EMBL/GenBank/DDBJ whole genome shotgun (WGS) entry which is preliminary data.</text>
</comment>
<reference evidence="3" key="1">
    <citation type="journal article" date="2021" name="PeerJ">
        <title>Extensive microbial diversity within the chicken gut microbiome revealed by metagenomics and culture.</title>
        <authorList>
            <person name="Gilroy R."/>
            <person name="Ravi A."/>
            <person name="Getino M."/>
            <person name="Pursley I."/>
            <person name="Horton D.L."/>
            <person name="Alikhan N.F."/>
            <person name="Baker D."/>
            <person name="Gharbi K."/>
            <person name="Hall N."/>
            <person name="Watson M."/>
            <person name="Adriaenssens E.M."/>
            <person name="Foster-Nyarko E."/>
            <person name="Jarju S."/>
            <person name="Secka A."/>
            <person name="Antonio M."/>
            <person name="Oren A."/>
            <person name="Chaudhuri R.R."/>
            <person name="La Ragione R."/>
            <person name="Hildebrand F."/>
            <person name="Pallen M.J."/>
        </authorList>
    </citation>
    <scope>NUCLEOTIDE SEQUENCE</scope>
    <source>
        <strain evidence="3">CHK192-9172</strain>
    </source>
</reference>
<sequence>MRNVYVLGIGQTVFKKQPELTPSRLGEIAVKRALEDVGPEFNPRLIQIAYAGHCEGPSQQVQDILKFVGIAGIEMYNLENACASGGSAVHLLWRDIALGYKDIGIAIGVESLTRSKLAGGVIPTTEGDIDGLMGITMPGLFAINARRLMETRDISLEDLAYASIKNHRNAVMNPYAHYRKAITYEDIQNARMISDPITVLHCCPQSDGAAAVILCTEEIARKYTTKLVKIAASSCLSADYMSWDEDILATKIVQNLSENVCTAAGVDPLTDIDLVEMHDAFSPEEVYMYEVLGICPPGETKKFIHDGCAEIGGKCAVNPSGGLQSLGHPLGASGVRVVCEITSHLRGEAGERQQPGAKVGMAQMIGGGLVTLGTPAVGFLSILTI</sequence>
<proteinExistence type="predicted"/>
<evidence type="ECO:0000313" key="4">
    <source>
        <dbReference type="Proteomes" id="UP000824024"/>
    </source>
</evidence>
<dbReference type="InterPro" id="IPR020616">
    <property type="entry name" value="Thiolase_N"/>
</dbReference>
<feature type="domain" description="Thiolase N-terminal" evidence="1">
    <location>
        <begin position="17"/>
        <end position="218"/>
    </location>
</feature>
<dbReference type="PANTHER" id="PTHR42870">
    <property type="entry name" value="ACETYL-COA C-ACETYLTRANSFERASE"/>
    <property type="match status" value="1"/>
</dbReference>
<feature type="domain" description="Thiolase C-terminal" evidence="2">
    <location>
        <begin position="241"/>
        <end position="370"/>
    </location>
</feature>
<organism evidence="3 4">
    <name type="scientific">Candidatus Eubacterium avistercoris</name>
    <dbReference type="NCBI Taxonomy" id="2838567"/>
    <lineage>
        <taxon>Bacteria</taxon>
        <taxon>Bacillati</taxon>
        <taxon>Bacillota</taxon>
        <taxon>Clostridia</taxon>
        <taxon>Eubacteriales</taxon>
        <taxon>Eubacteriaceae</taxon>
        <taxon>Eubacterium</taxon>
    </lineage>
</organism>
<dbReference type="Proteomes" id="UP000824024">
    <property type="component" value="Unassembled WGS sequence"/>
</dbReference>
<dbReference type="EMBL" id="DXCH01000097">
    <property type="protein sequence ID" value="HIZ07003.1"/>
    <property type="molecule type" value="Genomic_DNA"/>
</dbReference>
<dbReference type="SUPFAM" id="SSF53901">
    <property type="entry name" value="Thiolase-like"/>
    <property type="match status" value="2"/>
</dbReference>
<dbReference type="PANTHER" id="PTHR42870:SF1">
    <property type="entry name" value="NON-SPECIFIC LIPID-TRANSFER PROTEIN-LIKE 2"/>
    <property type="match status" value="1"/>
</dbReference>
<evidence type="ECO:0000259" key="1">
    <source>
        <dbReference type="Pfam" id="PF00108"/>
    </source>
</evidence>
<name>A0A9D2IG15_9FIRM</name>
<dbReference type="Pfam" id="PF22691">
    <property type="entry name" value="Thiolase_C_1"/>
    <property type="match status" value="1"/>
</dbReference>
<dbReference type="Gene3D" id="3.40.47.10">
    <property type="match status" value="1"/>
</dbReference>
<dbReference type="InterPro" id="IPR002155">
    <property type="entry name" value="Thiolase"/>
</dbReference>
<reference evidence="3" key="2">
    <citation type="submission" date="2021-04" db="EMBL/GenBank/DDBJ databases">
        <authorList>
            <person name="Gilroy R."/>
        </authorList>
    </citation>
    <scope>NUCLEOTIDE SEQUENCE</scope>
    <source>
        <strain evidence="3">CHK192-9172</strain>
    </source>
</reference>
<dbReference type="InterPro" id="IPR016039">
    <property type="entry name" value="Thiolase-like"/>
</dbReference>